<dbReference type="AlphaFoldDB" id="A0A0A7DL60"/>
<gene>
    <name evidence="1" type="primary">HSP27</name>
</gene>
<evidence type="ECO:0000313" key="1">
    <source>
        <dbReference type="EMBL" id="AIP90352.1"/>
    </source>
</evidence>
<feature type="non-terminal residue" evidence="1">
    <location>
        <position position="1"/>
    </location>
</feature>
<name>A0A0A7DL60_RITRI</name>
<feature type="non-terminal residue" evidence="1">
    <location>
        <position position="79"/>
    </location>
</feature>
<proteinExistence type="evidence at transcript level"/>
<protein>
    <submittedName>
        <fullName evidence="1">Heat shock protein 27</fullName>
    </submittedName>
</protein>
<dbReference type="EMBL" id="KM091926">
    <property type="protein sequence ID" value="AIP90352.1"/>
    <property type="molecule type" value="mRNA"/>
</dbReference>
<accession>A0A0A7DL60</accession>
<sequence length="79" mass="8852">IFGIARSSDGRTTFLGRHRPRFFRPTDCPEMASLLERPVAHMPSSPTIPGIRAATHCRAFARQMSRGMTKIKPTLNSQQ</sequence>
<organism evidence="1">
    <name type="scientific">Rita rita</name>
    <name type="common">Rita catfish</name>
    <name type="synonym">Pimelodus rita</name>
    <dbReference type="NCBI Taxonomy" id="337745"/>
    <lineage>
        <taxon>Eukaryota</taxon>
        <taxon>Metazoa</taxon>
        <taxon>Chordata</taxon>
        <taxon>Craniata</taxon>
        <taxon>Vertebrata</taxon>
        <taxon>Euteleostomi</taxon>
        <taxon>Actinopterygii</taxon>
        <taxon>Neopterygii</taxon>
        <taxon>Teleostei</taxon>
        <taxon>Ostariophysi</taxon>
        <taxon>Siluriformes</taxon>
        <taxon>Bagridae</taxon>
        <taxon>Rita</taxon>
    </lineage>
</organism>
<keyword evidence="1" id="KW-0346">Stress response</keyword>
<reference evidence="1" key="1">
    <citation type="journal article" date="2015" name="Fish Physiol. Biochem.">
        <title>Proteomic profiling of white muscle from freshwater catfish Rita rita.</title>
        <authorList>
            <person name="Mohanty B.P."/>
            <person name="Mitra T."/>
            <person name="Banerjee S."/>
            <person name="Bhattacharjee S."/>
            <person name="Mahanty A."/>
            <person name="Ganguly S."/>
            <person name="Purohit G.K."/>
            <person name="Karunakaran D."/>
            <person name="Mohanty S."/>
        </authorList>
    </citation>
    <scope>NUCLEOTIDE SEQUENCE</scope>
    <source>
        <strain evidence="1">CIFRIRR 01</strain>
    </source>
</reference>